<dbReference type="Proteomes" id="UP001148614">
    <property type="component" value="Unassembled WGS sequence"/>
</dbReference>
<proteinExistence type="predicted"/>
<evidence type="ECO:0000313" key="2">
    <source>
        <dbReference type="EMBL" id="KAJ3554990.1"/>
    </source>
</evidence>
<keyword evidence="3" id="KW-1185">Reference proteome</keyword>
<gene>
    <name evidence="2" type="ORF">NPX13_g10461</name>
</gene>
<evidence type="ECO:0000256" key="1">
    <source>
        <dbReference type="SAM" id="MobiDB-lite"/>
    </source>
</evidence>
<sequence length="109" mass="12513">MWSVILTKTLPTNKETTAYPQTRPKQQQTQQYQTQNQVDEMSSLTESLKTLLCIPVPSGNGKDNGKGKGKAAPPTARDIEKERIRSQKEHEKQLRRDRRDRALDAMNNY</sequence>
<dbReference type="AlphaFoldDB" id="A0A9W8N4S0"/>
<name>A0A9W8N4S0_9PEZI</name>
<feature type="compositionally biased region" description="Polar residues" evidence="1">
    <location>
        <begin position="9"/>
        <end position="20"/>
    </location>
</feature>
<protein>
    <submittedName>
        <fullName evidence="2">Uncharacterized protein</fullName>
    </submittedName>
</protein>
<dbReference type="EMBL" id="JANPWZ010002961">
    <property type="protein sequence ID" value="KAJ3554990.1"/>
    <property type="molecule type" value="Genomic_DNA"/>
</dbReference>
<feature type="region of interest" description="Disordered" evidence="1">
    <location>
        <begin position="1"/>
        <end position="43"/>
    </location>
</feature>
<feature type="compositionally biased region" description="Low complexity" evidence="1">
    <location>
        <begin position="21"/>
        <end position="37"/>
    </location>
</feature>
<feature type="region of interest" description="Disordered" evidence="1">
    <location>
        <begin position="55"/>
        <end position="109"/>
    </location>
</feature>
<organism evidence="2 3">
    <name type="scientific">Xylaria arbuscula</name>
    <dbReference type="NCBI Taxonomy" id="114810"/>
    <lineage>
        <taxon>Eukaryota</taxon>
        <taxon>Fungi</taxon>
        <taxon>Dikarya</taxon>
        <taxon>Ascomycota</taxon>
        <taxon>Pezizomycotina</taxon>
        <taxon>Sordariomycetes</taxon>
        <taxon>Xylariomycetidae</taxon>
        <taxon>Xylariales</taxon>
        <taxon>Xylariaceae</taxon>
        <taxon>Xylaria</taxon>
    </lineage>
</organism>
<accession>A0A9W8N4S0</accession>
<evidence type="ECO:0000313" key="3">
    <source>
        <dbReference type="Proteomes" id="UP001148614"/>
    </source>
</evidence>
<feature type="compositionally biased region" description="Basic and acidic residues" evidence="1">
    <location>
        <begin position="77"/>
        <end position="103"/>
    </location>
</feature>
<reference evidence="2" key="1">
    <citation type="submission" date="2022-07" db="EMBL/GenBank/DDBJ databases">
        <title>Genome Sequence of Xylaria arbuscula.</title>
        <authorList>
            <person name="Buettner E."/>
        </authorList>
    </citation>
    <scope>NUCLEOTIDE SEQUENCE</scope>
    <source>
        <strain evidence="2">VT107</strain>
    </source>
</reference>
<comment type="caution">
    <text evidence="2">The sequence shown here is derived from an EMBL/GenBank/DDBJ whole genome shotgun (WGS) entry which is preliminary data.</text>
</comment>